<dbReference type="RefSeq" id="XP_018060906.1">
    <property type="nucleotide sequence ID" value="XM_018223367.1"/>
</dbReference>
<evidence type="ECO:0000313" key="4">
    <source>
        <dbReference type="Proteomes" id="UP000070700"/>
    </source>
</evidence>
<gene>
    <name evidence="3" type="ORF">LY89DRAFT_790414</name>
</gene>
<dbReference type="PANTHER" id="PTHR35043:SF7">
    <property type="entry name" value="TRANSCRIPTION FACTOR DOMAIN-CONTAINING PROTEIN"/>
    <property type="match status" value="1"/>
</dbReference>
<feature type="chain" id="PRO_5007287778" evidence="2">
    <location>
        <begin position="27"/>
        <end position="428"/>
    </location>
</feature>
<organism evidence="3 4">
    <name type="scientific">Mollisia scopiformis</name>
    <name type="common">Conifer needle endophyte fungus</name>
    <name type="synonym">Phialocephala scopiformis</name>
    <dbReference type="NCBI Taxonomy" id="149040"/>
    <lineage>
        <taxon>Eukaryota</taxon>
        <taxon>Fungi</taxon>
        <taxon>Dikarya</taxon>
        <taxon>Ascomycota</taxon>
        <taxon>Pezizomycotina</taxon>
        <taxon>Leotiomycetes</taxon>
        <taxon>Helotiales</taxon>
        <taxon>Mollisiaceae</taxon>
        <taxon>Mollisia</taxon>
    </lineage>
</organism>
<proteinExistence type="predicted"/>
<dbReference type="EMBL" id="KQ947445">
    <property type="protein sequence ID" value="KUJ06551.1"/>
    <property type="molecule type" value="Genomic_DNA"/>
</dbReference>
<dbReference type="OrthoDB" id="3550576at2759"/>
<keyword evidence="1" id="KW-0812">Transmembrane</keyword>
<dbReference type="InParanoid" id="A0A132B2K2"/>
<feature type="transmembrane region" description="Helical" evidence="1">
    <location>
        <begin position="318"/>
        <end position="342"/>
    </location>
</feature>
<name>A0A132B2K2_MOLSC</name>
<dbReference type="GeneID" id="28833093"/>
<keyword evidence="1" id="KW-0472">Membrane</keyword>
<feature type="transmembrane region" description="Helical" evidence="1">
    <location>
        <begin position="379"/>
        <end position="404"/>
    </location>
</feature>
<protein>
    <submittedName>
        <fullName evidence="3">Uncharacterized protein</fullName>
    </submittedName>
</protein>
<evidence type="ECO:0000313" key="3">
    <source>
        <dbReference type="EMBL" id="KUJ06551.1"/>
    </source>
</evidence>
<keyword evidence="2" id="KW-0732">Signal</keyword>
<accession>A0A132B2K2</accession>
<dbReference type="PANTHER" id="PTHR35043">
    <property type="entry name" value="TRANSCRIPTION FACTOR DOMAIN-CONTAINING PROTEIN"/>
    <property type="match status" value="1"/>
</dbReference>
<dbReference type="AlphaFoldDB" id="A0A132B2K2"/>
<dbReference type="KEGG" id="psco:LY89DRAFT_790414"/>
<keyword evidence="1" id="KW-1133">Transmembrane helix</keyword>
<dbReference type="Proteomes" id="UP000070700">
    <property type="component" value="Unassembled WGS sequence"/>
</dbReference>
<sequence length="428" mass="48171">MIISKHFLERITLSLLIASAATNVQASTTISATASSPSATSTTSPGDSACGSGYLGNGVCGWVSGASTRNTHTILWSCFAVILLCTYKVVHNNVCSENEHLASWRQWPFYRKRLRALGVMVLAIMSPEFISARAVSDWSESRSICLRMKAKGYYCSMVQAHFINMGGLATTTSEGLALLRWESLPELMDRYGWSEVVEQLPSDVDIKDRSKTDSFTATLAIVQSLWLVLECIGRTVGGASISELELSTCAFVLCSLVSYGFWWNKPYDIEHRSVITFPESTQSHVLKVVSKHNLTSDYNNDRVRFEDDRTYPDIFRLYSWYIMASLAVLIVAIHLAAWNWLFPSHVELWLWRLSCLAVLPSCALLFIAGMGWTSDGHEAVFTLVAISVYMMSRLIIVVQIFLCFRKMPESVYTEVPWSYWDRYLPRLS</sequence>
<feature type="signal peptide" evidence="2">
    <location>
        <begin position="1"/>
        <end position="26"/>
    </location>
</feature>
<feature type="transmembrane region" description="Helical" evidence="1">
    <location>
        <begin position="349"/>
        <end position="373"/>
    </location>
</feature>
<keyword evidence="4" id="KW-1185">Reference proteome</keyword>
<evidence type="ECO:0000256" key="2">
    <source>
        <dbReference type="SAM" id="SignalP"/>
    </source>
</evidence>
<evidence type="ECO:0000256" key="1">
    <source>
        <dbReference type="SAM" id="Phobius"/>
    </source>
</evidence>
<reference evidence="3 4" key="1">
    <citation type="submission" date="2015-10" db="EMBL/GenBank/DDBJ databases">
        <title>Full genome of DAOMC 229536 Phialocephala scopiformis, a fungal endophyte of spruce producing the potent anti-insectan compound rugulosin.</title>
        <authorList>
            <consortium name="DOE Joint Genome Institute"/>
            <person name="Walker A.K."/>
            <person name="Frasz S.L."/>
            <person name="Seifert K.A."/>
            <person name="Miller J.D."/>
            <person name="Mondo S.J."/>
            <person name="Labutti K."/>
            <person name="Lipzen A."/>
            <person name="Dockter R."/>
            <person name="Kennedy M."/>
            <person name="Grigoriev I.V."/>
            <person name="Spatafora J.W."/>
        </authorList>
    </citation>
    <scope>NUCLEOTIDE SEQUENCE [LARGE SCALE GENOMIC DNA]</scope>
    <source>
        <strain evidence="3 4">CBS 120377</strain>
    </source>
</reference>